<comment type="caution">
    <text evidence="2">The sequence shown here is derived from an EMBL/GenBank/DDBJ whole genome shotgun (WGS) entry which is preliminary data.</text>
</comment>
<dbReference type="OrthoDB" id="141470at2759"/>
<accession>A0A9W6Y7Y2</accession>
<feature type="compositionally biased region" description="Basic and acidic residues" evidence="1">
    <location>
        <begin position="253"/>
        <end position="264"/>
    </location>
</feature>
<evidence type="ECO:0000256" key="1">
    <source>
        <dbReference type="SAM" id="MobiDB-lite"/>
    </source>
</evidence>
<evidence type="ECO:0000313" key="3">
    <source>
        <dbReference type="Proteomes" id="UP001165121"/>
    </source>
</evidence>
<sequence length="339" mass="36897">MPKSSTKEKKAQRAVEATAKEDAPHAEKPSPKKTTPQQATEVKMTDSASRSGPYVEPDTSGCDTDTPNPNLITGDEDSHPDPTAPRATKPREGGLAAASTSASEPAPAKETPAPSPEEPSNARKAEDVLNSSGTHDPKGSASAITPDTTSQERSPTLEDGPDPVDYEESEPDQDREQGEVTDPNSSPLLTEQQRVTHPGSPMTPKTAAAVAQMEAQAQRESHQDNASTDTPEQEIITNAGIDEGVPPEQLQSDNRRHLSDRSRQEASQAVNTEREREASTPRTREQLLALRYCTLDEYREGLRLIQRPGQGALQYDRCPVVFWDDTGPTRQTNEREFKD</sequence>
<feature type="compositionally biased region" description="Acidic residues" evidence="1">
    <location>
        <begin position="159"/>
        <end position="171"/>
    </location>
</feature>
<feature type="compositionally biased region" description="Polar residues" evidence="1">
    <location>
        <begin position="32"/>
        <end position="50"/>
    </location>
</feature>
<feature type="region of interest" description="Disordered" evidence="1">
    <location>
        <begin position="1"/>
        <end position="285"/>
    </location>
</feature>
<dbReference type="EMBL" id="BSXT01003732">
    <property type="protein sequence ID" value="GMF55471.1"/>
    <property type="molecule type" value="Genomic_DNA"/>
</dbReference>
<proteinExistence type="predicted"/>
<keyword evidence="3" id="KW-1185">Reference proteome</keyword>
<dbReference type="AlphaFoldDB" id="A0A9W6Y7Y2"/>
<feature type="compositionally biased region" description="Low complexity" evidence="1">
    <location>
        <begin position="96"/>
        <end position="108"/>
    </location>
</feature>
<name>A0A9W6Y7Y2_9STRA</name>
<reference evidence="2" key="1">
    <citation type="submission" date="2023-04" db="EMBL/GenBank/DDBJ databases">
        <title>Phytophthora fragariaefolia NBRC 109709.</title>
        <authorList>
            <person name="Ichikawa N."/>
            <person name="Sato H."/>
            <person name="Tonouchi N."/>
        </authorList>
    </citation>
    <scope>NUCLEOTIDE SEQUENCE</scope>
    <source>
        <strain evidence="2">NBRC 109709</strain>
    </source>
</reference>
<feature type="compositionally biased region" description="Polar residues" evidence="1">
    <location>
        <begin position="61"/>
        <end position="71"/>
    </location>
</feature>
<feature type="compositionally biased region" description="Low complexity" evidence="1">
    <location>
        <begin position="207"/>
        <end position="216"/>
    </location>
</feature>
<protein>
    <submittedName>
        <fullName evidence="2">Unnamed protein product</fullName>
    </submittedName>
</protein>
<feature type="compositionally biased region" description="Basic and acidic residues" evidence="1">
    <location>
        <begin position="1"/>
        <end position="30"/>
    </location>
</feature>
<feature type="compositionally biased region" description="Polar residues" evidence="1">
    <location>
        <begin position="182"/>
        <end position="195"/>
    </location>
</feature>
<dbReference type="Proteomes" id="UP001165121">
    <property type="component" value="Unassembled WGS sequence"/>
</dbReference>
<feature type="compositionally biased region" description="Basic and acidic residues" evidence="1">
    <location>
        <begin position="272"/>
        <end position="285"/>
    </location>
</feature>
<feature type="compositionally biased region" description="Polar residues" evidence="1">
    <location>
        <begin position="142"/>
        <end position="154"/>
    </location>
</feature>
<gene>
    <name evidence="2" type="ORF">Pfra01_002337100</name>
</gene>
<evidence type="ECO:0000313" key="2">
    <source>
        <dbReference type="EMBL" id="GMF55471.1"/>
    </source>
</evidence>
<organism evidence="2 3">
    <name type="scientific">Phytophthora fragariaefolia</name>
    <dbReference type="NCBI Taxonomy" id="1490495"/>
    <lineage>
        <taxon>Eukaryota</taxon>
        <taxon>Sar</taxon>
        <taxon>Stramenopiles</taxon>
        <taxon>Oomycota</taxon>
        <taxon>Peronosporomycetes</taxon>
        <taxon>Peronosporales</taxon>
        <taxon>Peronosporaceae</taxon>
        <taxon>Phytophthora</taxon>
    </lineage>
</organism>